<keyword evidence="11" id="KW-1185">Reference proteome</keyword>
<dbReference type="Gene3D" id="3.40.50.150">
    <property type="entry name" value="Vaccinia Virus protein VP39"/>
    <property type="match status" value="1"/>
</dbReference>
<evidence type="ECO:0000256" key="4">
    <source>
        <dbReference type="ARBA" id="ARBA00022603"/>
    </source>
</evidence>
<proteinExistence type="inferred from homology"/>
<dbReference type="GO" id="GO:0032259">
    <property type="term" value="P:methylation"/>
    <property type="evidence" value="ECO:0007669"/>
    <property type="project" value="UniProtKB-KW"/>
</dbReference>
<dbReference type="EMBL" id="MNPJ01000030">
    <property type="protein sequence ID" value="OQS53529.1"/>
    <property type="molecule type" value="Genomic_DNA"/>
</dbReference>
<dbReference type="VEuPathDB" id="MicrosporidiaDB:EHP00_2710"/>
<keyword evidence="7 8" id="KW-0539">Nucleus</keyword>
<organism evidence="10 11">
    <name type="scientific">Ecytonucleospora hepatopenaei</name>
    <dbReference type="NCBI Taxonomy" id="646526"/>
    <lineage>
        <taxon>Eukaryota</taxon>
        <taxon>Fungi</taxon>
        <taxon>Fungi incertae sedis</taxon>
        <taxon>Microsporidia</taxon>
        <taxon>Enterocytozoonidae</taxon>
        <taxon>Ecytonucleospora</taxon>
    </lineage>
</organism>
<accession>A0A1W0E6Q4</accession>
<dbReference type="InterPro" id="IPR029063">
    <property type="entry name" value="SAM-dependent_MTases_sf"/>
</dbReference>
<dbReference type="Proteomes" id="UP000192758">
    <property type="component" value="Unassembled WGS sequence"/>
</dbReference>
<protein>
    <recommendedName>
        <fullName evidence="8">Ribosomal RNA-processing protein 8</fullName>
        <ecNumber evidence="8">2.1.1.-</ecNumber>
    </recommendedName>
</protein>
<reference evidence="10 11" key="1">
    <citation type="journal article" date="2017" name="Environ. Microbiol.">
        <title>Decay of the glycolytic pathway and adaptation to intranuclear parasitism within Enterocytozoonidae microsporidia.</title>
        <authorList>
            <person name="Wiredu Boakye D."/>
            <person name="Jaroenlak P."/>
            <person name="Prachumwat A."/>
            <person name="Williams T.A."/>
            <person name="Bateman K.S."/>
            <person name="Itsathitphaisarn O."/>
            <person name="Sritunyalucksana K."/>
            <person name="Paszkiewicz K.H."/>
            <person name="Moore K.A."/>
            <person name="Stentiford G.D."/>
            <person name="Williams B.A."/>
        </authorList>
    </citation>
    <scope>NUCLEOTIDE SEQUENCE [LARGE SCALE GENOMIC DNA]</scope>
    <source>
        <strain evidence="10 11">TH1</strain>
    </source>
</reference>
<name>A0A1W0E6Q4_9MICR</name>
<keyword evidence="4 8" id="KW-0489">Methyltransferase</keyword>
<comment type="function">
    <text evidence="8">S-adenosyl-L-methionine-dependent methyltransferase that specifically methylates the N(1) position of adenine in helix 25.1 in 25S rRNA. Required both for ribosomal 40S and 60S subunits biogenesis. Required for efficient pre-rRNA cleavage at site A2.</text>
</comment>
<evidence type="ECO:0000313" key="9">
    <source>
        <dbReference type="EMBL" id="OQS53529.1"/>
    </source>
</evidence>
<evidence type="ECO:0000256" key="2">
    <source>
        <dbReference type="ARBA" id="ARBA00006301"/>
    </source>
</evidence>
<dbReference type="Gene3D" id="1.10.10.2150">
    <property type="entry name" value="Ribosomal RNA-processing protein 8, N-terminal domain"/>
    <property type="match status" value="1"/>
</dbReference>
<sequence length="347" mass="40924">MNNKVNITKKLLNIKNKKVLNSNSKIENIKNKKQENINNKTVLNNNTECMFEKVLKKRLEGGQFRMLNEKMYKNKELDAEQVERYHTFYRNQVKKWPIDPNTMVLKELDEKLVKLNFLHKNTKIKVADLGCGDVSKYKNYKFTCKNTEFDFYDKYVIEDTNSAIGKKENKDINYFNPVIKCDLTDIKIKSNSYDVVICCLSLMMDDITNVMVEINRILKMGGIFIFAEVRSRINSIHNFVNKLCKYGYKAENVNSSNKYFTIIRMVKIEEVYDYTKENINNTENISENINNTNNTENINNINNTNNTEDNIKECKKSKKSLLISKVKNYMKKKNNRLILKTCNYKKR</sequence>
<dbReference type="GO" id="GO:0008168">
    <property type="term" value="F:methyltransferase activity"/>
    <property type="evidence" value="ECO:0007669"/>
    <property type="project" value="UniProtKB-KW"/>
</dbReference>
<dbReference type="AlphaFoldDB" id="A0A1W0E6Q4"/>
<dbReference type="VEuPathDB" id="MicrosporidiaDB:EHP00_977"/>
<keyword evidence="3 8" id="KW-0698">rRNA processing</keyword>
<evidence type="ECO:0000256" key="3">
    <source>
        <dbReference type="ARBA" id="ARBA00022552"/>
    </source>
</evidence>
<dbReference type="STRING" id="646526.A0A1W0E6Q4"/>
<evidence type="ECO:0000313" key="11">
    <source>
        <dbReference type="Proteomes" id="UP000192758"/>
    </source>
</evidence>
<comment type="subcellular location">
    <subcellularLocation>
        <location evidence="1 8">Nucleus</location>
        <location evidence="1 8">Nucleolus</location>
    </subcellularLocation>
</comment>
<evidence type="ECO:0000256" key="1">
    <source>
        <dbReference type="ARBA" id="ARBA00004604"/>
    </source>
</evidence>
<dbReference type="CDD" id="cd02440">
    <property type="entry name" value="AdoMet_MTases"/>
    <property type="match status" value="1"/>
</dbReference>
<dbReference type="EMBL" id="MNPJ01000015">
    <property type="protein sequence ID" value="OQS54908.1"/>
    <property type="molecule type" value="Genomic_DNA"/>
</dbReference>
<evidence type="ECO:0000256" key="7">
    <source>
        <dbReference type="ARBA" id="ARBA00023242"/>
    </source>
</evidence>
<dbReference type="OrthoDB" id="10258825at2759"/>
<evidence type="ECO:0000256" key="8">
    <source>
        <dbReference type="RuleBase" id="RU365074"/>
    </source>
</evidence>
<keyword evidence="5 8" id="KW-0808">Transferase</keyword>
<dbReference type="Pfam" id="PF05148">
    <property type="entry name" value="Methyltransf_8"/>
    <property type="match status" value="1"/>
</dbReference>
<evidence type="ECO:0000313" key="10">
    <source>
        <dbReference type="EMBL" id="OQS54908.1"/>
    </source>
</evidence>
<dbReference type="GO" id="GO:0006364">
    <property type="term" value="P:rRNA processing"/>
    <property type="evidence" value="ECO:0007669"/>
    <property type="project" value="UniProtKB-UniRule"/>
</dbReference>
<dbReference type="EC" id="2.1.1.-" evidence="8"/>
<evidence type="ECO:0000256" key="5">
    <source>
        <dbReference type="ARBA" id="ARBA00022679"/>
    </source>
</evidence>
<dbReference type="InterPro" id="IPR042036">
    <property type="entry name" value="RRP8_N"/>
</dbReference>
<gene>
    <name evidence="10" type="ORF">EHP00_2710</name>
    <name evidence="9" type="ORF">EHP00_977</name>
</gene>
<dbReference type="PANTHER" id="PTHR12787:SF0">
    <property type="entry name" value="RIBOSOMAL RNA-PROCESSING PROTEIN 8"/>
    <property type="match status" value="1"/>
</dbReference>
<dbReference type="PANTHER" id="PTHR12787">
    <property type="entry name" value="RIBOSOMAL RNA-PROCESSING PROTEIN 8"/>
    <property type="match status" value="1"/>
</dbReference>
<keyword evidence="6 8" id="KW-0949">S-adenosyl-L-methionine</keyword>
<comment type="caution">
    <text evidence="10">The sequence shown here is derived from an EMBL/GenBank/DDBJ whole genome shotgun (WGS) entry which is preliminary data.</text>
</comment>
<evidence type="ECO:0000256" key="6">
    <source>
        <dbReference type="ARBA" id="ARBA00022691"/>
    </source>
</evidence>
<dbReference type="SUPFAM" id="SSF53335">
    <property type="entry name" value="S-adenosyl-L-methionine-dependent methyltransferases"/>
    <property type="match status" value="1"/>
</dbReference>
<comment type="similarity">
    <text evidence="2 8">Belongs to the methyltransferase superfamily. RRP8 family.</text>
</comment>
<dbReference type="InterPro" id="IPR007823">
    <property type="entry name" value="RRP8"/>
</dbReference>
<dbReference type="GO" id="GO:0005730">
    <property type="term" value="C:nucleolus"/>
    <property type="evidence" value="ECO:0007669"/>
    <property type="project" value="UniProtKB-SubCell"/>
</dbReference>